<evidence type="ECO:0000313" key="4">
    <source>
        <dbReference type="EMBL" id="MBB4675846.1"/>
    </source>
</evidence>
<organism evidence="4 5">
    <name type="scientific">Crossiella cryophila</name>
    <dbReference type="NCBI Taxonomy" id="43355"/>
    <lineage>
        <taxon>Bacteria</taxon>
        <taxon>Bacillati</taxon>
        <taxon>Actinomycetota</taxon>
        <taxon>Actinomycetes</taxon>
        <taxon>Pseudonocardiales</taxon>
        <taxon>Pseudonocardiaceae</taxon>
        <taxon>Crossiella</taxon>
    </lineage>
</organism>
<evidence type="ECO:0000313" key="5">
    <source>
        <dbReference type="Proteomes" id="UP000533598"/>
    </source>
</evidence>
<evidence type="ECO:0000256" key="2">
    <source>
        <dbReference type="SAM" id="SignalP"/>
    </source>
</evidence>
<proteinExistence type="predicted"/>
<dbReference type="Pfam" id="PF10646">
    <property type="entry name" value="Germane"/>
    <property type="match status" value="1"/>
</dbReference>
<feature type="signal peptide" evidence="2">
    <location>
        <begin position="1"/>
        <end position="22"/>
    </location>
</feature>
<reference evidence="4 5" key="1">
    <citation type="submission" date="2020-08" db="EMBL/GenBank/DDBJ databases">
        <title>Sequencing the genomes of 1000 actinobacteria strains.</title>
        <authorList>
            <person name="Klenk H.-P."/>
        </authorList>
    </citation>
    <scope>NUCLEOTIDE SEQUENCE [LARGE SCALE GENOMIC DNA]</scope>
    <source>
        <strain evidence="4 5">DSM 44230</strain>
    </source>
</reference>
<feature type="region of interest" description="Disordered" evidence="1">
    <location>
        <begin position="28"/>
        <end position="52"/>
    </location>
</feature>
<keyword evidence="5" id="KW-1185">Reference proteome</keyword>
<sequence>MTRRVLLAACAIGGVLLFTGCAAIPESGNPKPINATTGDTARTPEPAGPKGAEDAAALVRNFVGASAKPEGKRAEARQYLVPPLNNSWDGNRALTVIEDNFSTQVLADAGSGDSQLVTVRGRRIGQLGTDSVFTATTDALDLELTVKVAKQKDGQWRIQEPPAEILVAREDLDANYKQVRLAFLDPGGPSIVRDTRYIPLRPNSSMPQRTMELLILGPAAALRNAVRTALPGGANLVTNVTEDSGGAMEVNLSGLNELSKEDRQLVAAQVVISLQAVSNSRIRLKTDGVPMFPEKHEWRPGDVSRYENNFALSPEAKDLAVVNGVLRYLPGGEPFPGQAGDGALSVVTAAQSIKGDRIAVVSRSGSKVTLRVGPPGNLKLVSLAADELSRPTWRPDGAELWTVVDHSTVMQVVEQGGNWKALRVNAEELAKLGEPITDLRLSRDGIRVAAVVGGKLMVGSVVREGGEAASIRSVRQLAAGALATVIGVDWAQSDQLVVATAGSSGQVVRVQADGQSWQRFQSTNLSPEFTAITAAPGRAILVADRRGLWTTQGPEELWNQVSPTLPSGVVPFYPG</sequence>
<dbReference type="Pfam" id="PF25976">
    <property type="entry name" value="LpqB_N"/>
    <property type="match status" value="1"/>
</dbReference>
<dbReference type="Proteomes" id="UP000533598">
    <property type="component" value="Unassembled WGS sequence"/>
</dbReference>
<dbReference type="InterPro" id="IPR019606">
    <property type="entry name" value="GerMN"/>
</dbReference>
<dbReference type="SUPFAM" id="SSF75011">
    <property type="entry name" value="3-carboxy-cis,cis-mucoante lactonizing enzyme"/>
    <property type="match status" value="1"/>
</dbReference>
<protein>
    <recommendedName>
        <fullName evidence="3">GerMN domain-containing protein</fullName>
    </recommendedName>
</protein>
<accession>A0A7W7FRC8</accession>
<dbReference type="PROSITE" id="PS51257">
    <property type="entry name" value="PROKAR_LIPOPROTEIN"/>
    <property type="match status" value="1"/>
</dbReference>
<evidence type="ECO:0000256" key="1">
    <source>
        <dbReference type="SAM" id="MobiDB-lite"/>
    </source>
</evidence>
<keyword evidence="2" id="KW-0732">Signal</keyword>
<dbReference type="InterPro" id="IPR018910">
    <property type="entry name" value="LpqB_C"/>
</dbReference>
<dbReference type="InterPro" id="IPR059026">
    <property type="entry name" value="LpqB_N"/>
</dbReference>
<dbReference type="RefSeq" id="WP_185001749.1">
    <property type="nucleotide sequence ID" value="NZ_BAAAUI010000022.1"/>
</dbReference>
<dbReference type="SMART" id="SM00909">
    <property type="entry name" value="Germane"/>
    <property type="match status" value="1"/>
</dbReference>
<evidence type="ECO:0000259" key="3">
    <source>
        <dbReference type="SMART" id="SM00909"/>
    </source>
</evidence>
<dbReference type="AlphaFoldDB" id="A0A7W7FRC8"/>
<name>A0A7W7FRC8_9PSEU</name>
<dbReference type="Pfam" id="PF10647">
    <property type="entry name" value="Gmad1"/>
    <property type="match status" value="1"/>
</dbReference>
<feature type="chain" id="PRO_5039695983" description="GerMN domain-containing protein" evidence="2">
    <location>
        <begin position="23"/>
        <end position="575"/>
    </location>
</feature>
<comment type="caution">
    <text evidence="4">The sequence shown here is derived from an EMBL/GenBank/DDBJ whole genome shotgun (WGS) entry which is preliminary data.</text>
</comment>
<feature type="domain" description="GerMN" evidence="3">
    <location>
        <begin position="207"/>
        <end position="295"/>
    </location>
</feature>
<dbReference type="EMBL" id="JACHMH010000001">
    <property type="protein sequence ID" value="MBB4675846.1"/>
    <property type="molecule type" value="Genomic_DNA"/>
</dbReference>
<gene>
    <name evidence="4" type="ORF">HNR67_001964</name>
</gene>